<dbReference type="Gene3D" id="3.30.740.10">
    <property type="entry name" value="Protein Inhibitor Of Neuronal Nitric Oxide Synthase"/>
    <property type="match status" value="1"/>
</dbReference>
<dbReference type="GO" id="GO:0030286">
    <property type="term" value="C:dynein complex"/>
    <property type="evidence" value="ECO:0007669"/>
    <property type="project" value="InterPro"/>
</dbReference>
<reference evidence="2 3" key="1">
    <citation type="journal article" date="2018" name="Biotechnol. Adv.">
        <title>Improved genomic resources and new bioinformatic workflow for the carcinogenic parasite Clonorchis sinensis: Biotechnological implications.</title>
        <authorList>
            <person name="Wang D."/>
            <person name="Korhonen P.K."/>
            <person name="Gasser R.B."/>
            <person name="Young N.D."/>
        </authorList>
    </citation>
    <scope>NUCLEOTIDE SEQUENCE [LARGE SCALE GENOMIC DNA]</scope>
    <source>
        <strain evidence="2">Cs-k2</strain>
    </source>
</reference>
<dbReference type="OrthoDB" id="6240867at2759"/>
<dbReference type="GO" id="GO:0005509">
    <property type="term" value="F:calcium ion binding"/>
    <property type="evidence" value="ECO:0007669"/>
    <property type="project" value="InterPro"/>
</dbReference>
<feature type="domain" description="EF-hand" evidence="1">
    <location>
        <begin position="33"/>
        <end position="68"/>
    </location>
</feature>
<dbReference type="InterPro" id="IPR037177">
    <property type="entry name" value="DLC_sf"/>
</dbReference>
<dbReference type="InterPro" id="IPR002048">
    <property type="entry name" value="EF_hand_dom"/>
</dbReference>
<dbReference type="InterPro" id="IPR001372">
    <property type="entry name" value="Dynein_light_chain_typ-1/2"/>
</dbReference>
<comment type="caution">
    <text evidence="2">The sequence shown here is derived from an EMBL/GenBank/DDBJ whole genome shotgun (WGS) entry which is preliminary data.</text>
</comment>
<dbReference type="InterPro" id="IPR011992">
    <property type="entry name" value="EF-hand-dom_pair"/>
</dbReference>
<dbReference type="EMBL" id="NIRI02000042">
    <property type="protein sequence ID" value="KAG5449024.1"/>
    <property type="molecule type" value="Genomic_DNA"/>
</dbReference>
<protein>
    <submittedName>
        <fullName evidence="2">Tegument antigen</fullName>
    </submittedName>
</protein>
<dbReference type="SUPFAM" id="SSF54648">
    <property type="entry name" value="DLC"/>
    <property type="match status" value="1"/>
</dbReference>
<proteinExistence type="predicted"/>
<dbReference type="SUPFAM" id="SSF47473">
    <property type="entry name" value="EF-hand"/>
    <property type="match status" value="1"/>
</dbReference>
<organism evidence="2 3">
    <name type="scientific">Clonorchis sinensis</name>
    <name type="common">Chinese liver fluke</name>
    <dbReference type="NCBI Taxonomy" id="79923"/>
    <lineage>
        <taxon>Eukaryota</taxon>
        <taxon>Metazoa</taxon>
        <taxon>Spiralia</taxon>
        <taxon>Lophotrochozoa</taxon>
        <taxon>Platyhelminthes</taxon>
        <taxon>Trematoda</taxon>
        <taxon>Digenea</taxon>
        <taxon>Opisthorchiida</taxon>
        <taxon>Opisthorchiata</taxon>
        <taxon>Opisthorchiidae</taxon>
        <taxon>Clonorchis</taxon>
    </lineage>
</organism>
<evidence type="ECO:0000313" key="2">
    <source>
        <dbReference type="EMBL" id="KAG5449024.1"/>
    </source>
</evidence>
<accession>A0A8T1MHY0</accession>
<dbReference type="SMART" id="SM01375">
    <property type="entry name" value="Dynein_light"/>
    <property type="match status" value="1"/>
</dbReference>
<sequence length="191" mass="22226">MENFLTTFSEIDKSQRNIIYREDLQQYVDENELDEKMVERWLEVFDLEKTGRITLGNFCKVLGISLESAKVEQSFERALFTTPLDSGNIPPAKVIHSQMEEFMQNRVVRMSQKLIPLEDSAPTEVLADASKKLKSSLEHAYGSTWQVAIIEGSYWMTHTHSVRRTFHFRHGSKTIVVWQTPIRRRSDRTTS</sequence>
<dbReference type="Gene3D" id="1.10.238.10">
    <property type="entry name" value="EF-hand"/>
    <property type="match status" value="1"/>
</dbReference>
<evidence type="ECO:0000313" key="3">
    <source>
        <dbReference type="Proteomes" id="UP000286415"/>
    </source>
</evidence>
<reference evidence="2 3" key="2">
    <citation type="journal article" date="2021" name="Genomics">
        <title>High-quality reference genome for Clonorchis sinensis.</title>
        <authorList>
            <person name="Young N.D."/>
            <person name="Stroehlein A.J."/>
            <person name="Kinkar L."/>
            <person name="Wang T."/>
            <person name="Sohn W.M."/>
            <person name="Chang B.C.H."/>
            <person name="Kaur P."/>
            <person name="Weisz D."/>
            <person name="Dudchenko O."/>
            <person name="Aiden E.L."/>
            <person name="Korhonen P.K."/>
            <person name="Gasser R.B."/>
        </authorList>
    </citation>
    <scope>NUCLEOTIDE SEQUENCE [LARGE SCALE GENOMIC DNA]</scope>
    <source>
        <strain evidence="2">Cs-k2</strain>
    </source>
</reference>
<dbReference type="Pfam" id="PF01221">
    <property type="entry name" value="Dynein_light"/>
    <property type="match status" value="1"/>
</dbReference>
<dbReference type="AlphaFoldDB" id="A0A8T1MHY0"/>
<dbReference type="Proteomes" id="UP000286415">
    <property type="component" value="Unassembled WGS sequence"/>
</dbReference>
<gene>
    <name evidence="2" type="ORF">CSKR_100323</name>
</gene>
<dbReference type="GO" id="GO:0007017">
    <property type="term" value="P:microtubule-based process"/>
    <property type="evidence" value="ECO:0007669"/>
    <property type="project" value="InterPro"/>
</dbReference>
<dbReference type="PROSITE" id="PS50222">
    <property type="entry name" value="EF_HAND_2"/>
    <property type="match status" value="1"/>
</dbReference>
<name>A0A8T1MHY0_CLOSI</name>
<dbReference type="CDD" id="cd21454">
    <property type="entry name" value="DLC-like_TAL"/>
    <property type="match status" value="1"/>
</dbReference>
<evidence type="ECO:0000259" key="1">
    <source>
        <dbReference type="PROSITE" id="PS50222"/>
    </source>
</evidence>
<keyword evidence="3" id="KW-1185">Reference proteome</keyword>